<reference evidence="1" key="1">
    <citation type="submission" date="2022-08" db="EMBL/GenBank/DDBJ databases">
        <title>Genome Sequence of Fusarium decemcellulare.</title>
        <authorList>
            <person name="Buettner E."/>
        </authorList>
    </citation>
    <scope>NUCLEOTIDE SEQUENCE</scope>
    <source>
        <strain evidence="1">Babe19</strain>
    </source>
</reference>
<dbReference type="EMBL" id="JANRMS010001867">
    <property type="protein sequence ID" value="KAJ3525680.1"/>
    <property type="molecule type" value="Genomic_DNA"/>
</dbReference>
<evidence type="ECO:0000313" key="1">
    <source>
        <dbReference type="EMBL" id="KAJ3525680.1"/>
    </source>
</evidence>
<organism evidence="1 2">
    <name type="scientific">Fusarium decemcellulare</name>
    <dbReference type="NCBI Taxonomy" id="57161"/>
    <lineage>
        <taxon>Eukaryota</taxon>
        <taxon>Fungi</taxon>
        <taxon>Dikarya</taxon>
        <taxon>Ascomycota</taxon>
        <taxon>Pezizomycotina</taxon>
        <taxon>Sordariomycetes</taxon>
        <taxon>Hypocreomycetidae</taxon>
        <taxon>Hypocreales</taxon>
        <taxon>Nectriaceae</taxon>
        <taxon>Fusarium</taxon>
        <taxon>Fusarium decemcellulare species complex</taxon>
    </lineage>
</organism>
<dbReference type="Proteomes" id="UP001148629">
    <property type="component" value="Unassembled WGS sequence"/>
</dbReference>
<protein>
    <submittedName>
        <fullName evidence="1">Uncharacterized protein</fullName>
    </submittedName>
</protein>
<name>A0ACC1RUB4_9HYPO</name>
<sequence length="216" mass="24162">MFSLKLLLALLPAVLAAPKPKDNDIIEGKYIITLKPTVVEEKIEDHLHWVDGIHSRSLHRRDEEGVDKIWNTTFKGYSGEFDKETIKEIKDSDEVVAVEPVRKVALYQNVLTQAPAPWGLGSISHRTPGWREYIYNEPAGRDMWAYLIDTGVNVNHTDFEGRAYLGYNAYPNTDFVDVQGHGTHCAGTIAGKEYGVAKLANVMAVKVFHQGSVNVN</sequence>
<comment type="caution">
    <text evidence="1">The sequence shown here is derived from an EMBL/GenBank/DDBJ whole genome shotgun (WGS) entry which is preliminary data.</text>
</comment>
<proteinExistence type="predicted"/>
<evidence type="ECO:0000313" key="2">
    <source>
        <dbReference type="Proteomes" id="UP001148629"/>
    </source>
</evidence>
<accession>A0ACC1RUB4</accession>
<keyword evidence="2" id="KW-1185">Reference proteome</keyword>
<gene>
    <name evidence="1" type="ORF">NM208_g11533</name>
</gene>